<dbReference type="OrthoDB" id="79452at2759"/>
<dbReference type="EMBL" id="JABBWE010000027">
    <property type="protein sequence ID" value="KAG1794205.1"/>
    <property type="molecule type" value="Genomic_DNA"/>
</dbReference>
<protein>
    <submittedName>
        <fullName evidence="1">Uncharacterized protein</fullName>
    </submittedName>
</protein>
<dbReference type="Proteomes" id="UP000719766">
    <property type="component" value="Unassembled WGS sequence"/>
</dbReference>
<organism evidence="1 2">
    <name type="scientific">Suillus plorans</name>
    <dbReference type="NCBI Taxonomy" id="116603"/>
    <lineage>
        <taxon>Eukaryota</taxon>
        <taxon>Fungi</taxon>
        <taxon>Dikarya</taxon>
        <taxon>Basidiomycota</taxon>
        <taxon>Agaricomycotina</taxon>
        <taxon>Agaricomycetes</taxon>
        <taxon>Agaricomycetidae</taxon>
        <taxon>Boletales</taxon>
        <taxon>Suillineae</taxon>
        <taxon>Suillaceae</taxon>
        <taxon>Suillus</taxon>
    </lineage>
</organism>
<proteinExistence type="predicted"/>
<sequence>MTLDSTRQITHTAFTTQTQRPPSVFLGDIQPLKSTDTSGAILCADELVENLNAMSSVASSNISEEDLFITIDLLEVQSADRTGWFSIQEVLSTDDVDIQSMYFHLTDVQHSAIFADIRAFSGYYLPSPTV</sequence>
<evidence type="ECO:0000313" key="1">
    <source>
        <dbReference type="EMBL" id="KAG1794205.1"/>
    </source>
</evidence>
<accession>A0A9P7DIH9</accession>
<reference evidence="1" key="1">
    <citation type="journal article" date="2020" name="New Phytol.">
        <title>Comparative genomics reveals dynamic genome evolution in host specialist ectomycorrhizal fungi.</title>
        <authorList>
            <person name="Lofgren L.A."/>
            <person name="Nguyen N.H."/>
            <person name="Vilgalys R."/>
            <person name="Ruytinx J."/>
            <person name="Liao H.L."/>
            <person name="Branco S."/>
            <person name="Kuo A."/>
            <person name="LaButti K."/>
            <person name="Lipzen A."/>
            <person name="Andreopoulos W."/>
            <person name="Pangilinan J."/>
            <person name="Riley R."/>
            <person name="Hundley H."/>
            <person name="Na H."/>
            <person name="Barry K."/>
            <person name="Grigoriev I.V."/>
            <person name="Stajich J.E."/>
            <person name="Kennedy P.G."/>
        </authorList>
    </citation>
    <scope>NUCLEOTIDE SEQUENCE</scope>
    <source>
        <strain evidence="1">S12</strain>
    </source>
</reference>
<keyword evidence="2" id="KW-1185">Reference proteome</keyword>
<name>A0A9P7DIH9_9AGAM</name>
<comment type="caution">
    <text evidence="1">The sequence shown here is derived from an EMBL/GenBank/DDBJ whole genome shotgun (WGS) entry which is preliminary data.</text>
</comment>
<gene>
    <name evidence="1" type="ORF">HD556DRAFT_1443157</name>
</gene>
<dbReference type="RefSeq" id="XP_041160433.1">
    <property type="nucleotide sequence ID" value="XM_041306563.1"/>
</dbReference>
<evidence type="ECO:0000313" key="2">
    <source>
        <dbReference type="Proteomes" id="UP000719766"/>
    </source>
</evidence>
<dbReference type="GeneID" id="64600327"/>
<dbReference type="AlphaFoldDB" id="A0A9P7DIH9"/>